<dbReference type="EMBL" id="UYJE01004444">
    <property type="protein sequence ID" value="VDI28077.1"/>
    <property type="molecule type" value="Genomic_DNA"/>
</dbReference>
<reference evidence="2" key="1">
    <citation type="submission" date="2018-11" db="EMBL/GenBank/DDBJ databases">
        <authorList>
            <person name="Alioto T."/>
            <person name="Alioto T."/>
        </authorList>
    </citation>
    <scope>NUCLEOTIDE SEQUENCE</scope>
</reference>
<keyword evidence="3" id="KW-1185">Reference proteome</keyword>
<evidence type="ECO:0000313" key="2">
    <source>
        <dbReference type="EMBL" id="VDI28077.1"/>
    </source>
</evidence>
<sequence>MSVVGVPQELQKLKWFEANAPEHPAAPEVEDEEAEVPNREVEPSATEHTRTLSKGLFHFEVMSLIP</sequence>
<protein>
    <submittedName>
        <fullName evidence="2">Uncharacterized protein</fullName>
    </submittedName>
</protein>
<dbReference type="AlphaFoldDB" id="A0A8B6E3H6"/>
<feature type="compositionally biased region" description="Basic and acidic residues" evidence="1">
    <location>
        <begin position="36"/>
        <end position="49"/>
    </location>
</feature>
<name>A0A8B6E3H6_MYTGA</name>
<dbReference type="Proteomes" id="UP000596742">
    <property type="component" value="Unassembled WGS sequence"/>
</dbReference>
<accession>A0A8B6E3H6</accession>
<feature type="region of interest" description="Disordered" evidence="1">
    <location>
        <begin position="21"/>
        <end position="49"/>
    </location>
</feature>
<proteinExistence type="predicted"/>
<organism evidence="2 3">
    <name type="scientific">Mytilus galloprovincialis</name>
    <name type="common">Mediterranean mussel</name>
    <dbReference type="NCBI Taxonomy" id="29158"/>
    <lineage>
        <taxon>Eukaryota</taxon>
        <taxon>Metazoa</taxon>
        <taxon>Spiralia</taxon>
        <taxon>Lophotrochozoa</taxon>
        <taxon>Mollusca</taxon>
        <taxon>Bivalvia</taxon>
        <taxon>Autobranchia</taxon>
        <taxon>Pteriomorphia</taxon>
        <taxon>Mytilida</taxon>
        <taxon>Mytiloidea</taxon>
        <taxon>Mytilidae</taxon>
        <taxon>Mytilinae</taxon>
        <taxon>Mytilus</taxon>
    </lineage>
</organism>
<gene>
    <name evidence="2" type="ORF">MGAL_10B004843</name>
</gene>
<evidence type="ECO:0000256" key="1">
    <source>
        <dbReference type="SAM" id="MobiDB-lite"/>
    </source>
</evidence>
<comment type="caution">
    <text evidence="2">The sequence shown here is derived from an EMBL/GenBank/DDBJ whole genome shotgun (WGS) entry which is preliminary data.</text>
</comment>
<evidence type="ECO:0000313" key="3">
    <source>
        <dbReference type="Proteomes" id="UP000596742"/>
    </source>
</evidence>